<dbReference type="InterPro" id="IPR058920">
    <property type="entry name" value="PAP-OAS1-bd-rel"/>
</dbReference>
<feature type="compositionally biased region" description="Polar residues" evidence="1">
    <location>
        <begin position="1"/>
        <end position="11"/>
    </location>
</feature>
<feature type="compositionally biased region" description="Low complexity" evidence="1">
    <location>
        <begin position="56"/>
        <end position="66"/>
    </location>
</feature>
<dbReference type="InterPro" id="IPR058921">
    <property type="entry name" value="PAP/OAS1-rel"/>
</dbReference>
<dbReference type="Pfam" id="PF00787">
    <property type="entry name" value="PX"/>
    <property type="match status" value="1"/>
</dbReference>
<feature type="compositionally biased region" description="Basic and acidic residues" evidence="1">
    <location>
        <begin position="927"/>
        <end position="940"/>
    </location>
</feature>
<proteinExistence type="predicted"/>
<feature type="region of interest" description="Disordered" evidence="1">
    <location>
        <begin position="910"/>
        <end position="942"/>
    </location>
</feature>
<feature type="region of interest" description="Disordered" evidence="1">
    <location>
        <begin position="1070"/>
        <end position="1128"/>
    </location>
</feature>
<sequence length="1168" mass="126541">MFSPSHQQSSSRVDHPAEGTFSAPPGFSPPLASHSASNNGWGLPQQVPSQRLDSMSSDNPNSINSPENPPLQIEIVRASEEGGSSKYTVYHIEVTTSLKSWTVLRRYKEFDVLNQAILDAVSKLPSSSSISLPKLPAKKIFPMSSTDRSTVESRIVQLQEYLQKLIGESMIFNQQMTGSTRKIVDFLDHDGTLSIQMKCFSLESKVLQLTYMYRELQQSRELTEQLAVGQTRMIDMLQQRIEALESGGAGMRFSEDSSYSGGDDRNFSPQTLQGNQPSVAAPSYAAAAGAAAAALVSSNANNNPLPSPPKHTTHPPRASSASIEQGGDPSFTLSDNSNPSFLFRNTNTMPSSLQTALFQPGRSLSVGDNMLSGNRMGLGGNPPDQPYQFKRSTASVTIPTNAVKELHLMRRHSSEDGNSLGRRTNTNSFDNTHGPAGVSILNDLLSPSTPPSPSFAKHPSNSRANSTTAPSNPWGGDNSRGLAFVSSPPNSQPSDILPGSLVPQNQQITPVDRRTEELIEILRPSPEAILHRKRVVKYTSRHIKQTLGAQCFPIGTYALKTYLPDDWLHVSAFLCRGQEQTWFMKVNEVLCKTSNSMPDAGGEASAHKISNVNFVNEGESRAIRCTMDGVNVDMTANSIEELYQVAFLEECDLLLGKNHLFKRSILLLKAWWLYETRAFSGASMLASISEFALSTMLLGVINKYNKRLHHPLQVLSMFFSIYSKLNWETSGVTLRGVVEIDKAGNILGEPTDGDSEDLLIPEDMVSRYQQRCGQSRINASQRTASTASVHHSVDGNGPQLSPSGGGDRGGGGESFDPKLRARMFLVGNMNIQNPLDPGENLVHNKLSSRRASRFSQVIQAGAKNLQPVLSHLEKELERDQGGGAGGGFSTSVALFDNFFSNSWSRFGQGWRPDIGTAGGSNSPSNVDDGRRGTGERLSERDSEELGVIMSGDVMDGALQNLMEELKFCSFLLEREITESALKTLSEVVLEEKGPMPVGEIGKMLQEATANPSLSAVLKESFGGLKKFLEHYPGVFLISQDHPFNPHVYLRSGFTAEEQQKISNGDTAFLGTKTKKKTRRKRGGGMDSSSDVPSREAAMLMRQQQRQLSTDGAGGGGGGGNRSARNSYSGVASAGVNGLAAEVGNVGVGGGNRPSLKPEAVSFVPRASR</sequence>
<accession>A0A9W7G1M7</accession>
<reference evidence="4" key="1">
    <citation type="journal article" date="2023" name="Commun. Biol.">
        <title>Genome analysis of Parmales, the sister group of diatoms, reveals the evolutionary specialization of diatoms from phago-mixotrophs to photoautotrophs.</title>
        <authorList>
            <person name="Ban H."/>
            <person name="Sato S."/>
            <person name="Yoshikawa S."/>
            <person name="Yamada K."/>
            <person name="Nakamura Y."/>
            <person name="Ichinomiya M."/>
            <person name="Sato N."/>
            <person name="Blanc-Mathieu R."/>
            <person name="Endo H."/>
            <person name="Kuwata A."/>
            <person name="Ogata H."/>
        </authorList>
    </citation>
    <scope>NUCLEOTIDE SEQUENCE [LARGE SCALE GENOMIC DNA]</scope>
</reference>
<feature type="region of interest" description="Disordered" evidence="1">
    <location>
        <begin position="1"/>
        <end position="70"/>
    </location>
</feature>
<dbReference type="PANTHER" id="PTHR45979">
    <property type="entry name" value="PAP/OAS1 SUBSTRATE-BINDING DOMAIN SUPERFAMILY"/>
    <property type="match status" value="1"/>
</dbReference>
<evidence type="ECO:0000259" key="2">
    <source>
        <dbReference type="PROSITE" id="PS50195"/>
    </source>
</evidence>
<organism evidence="3 4">
    <name type="scientific">Triparma columacea</name>
    <dbReference type="NCBI Taxonomy" id="722753"/>
    <lineage>
        <taxon>Eukaryota</taxon>
        <taxon>Sar</taxon>
        <taxon>Stramenopiles</taxon>
        <taxon>Ochrophyta</taxon>
        <taxon>Bolidophyceae</taxon>
        <taxon>Parmales</taxon>
        <taxon>Triparmaceae</taxon>
        <taxon>Triparma</taxon>
    </lineage>
</organism>
<feature type="region of interest" description="Disordered" evidence="1">
    <location>
        <begin position="299"/>
        <end position="347"/>
    </location>
</feature>
<dbReference type="InterPro" id="IPR001683">
    <property type="entry name" value="PX_dom"/>
</dbReference>
<feature type="compositionally biased region" description="Polar residues" evidence="1">
    <location>
        <begin position="34"/>
        <end position="55"/>
    </location>
</feature>
<evidence type="ECO:0000256" key="1">
    <source>
        <dbReference type="SAM" id="MobiDB-lite"/>
    </source>
</evidence>
<dbReference type="GO" id="GO:0035091">
    <property type="term" value="F:phosphatidylinositol binding"/>
    <property type="evidence" value="ECO:0007669"/>
    <property type="project" value="InterPro"/>
</dbReference>
<evidence type="ECO:0000313" key="4">
    <source>
        <dbReference type="Proteomes" id="UP001165065"/>
    </source>
</evidence>
<comment type="caution">
    <text evidence="3">The sequence shown here is derived from an EMBL/GenBank/DDBJ whole genome shotgun (WGS) entry which is preliminary data.</text>
</comment>
<feature type="region of interest" description="Disordered" evidence="1">
    <location>
        <begin position="248"/>
        <end position="278"/>
    </location>
</feature>
<feature type="compositionally biased region" description="Gly residues" evidence="1">
    <location>
        <begin position="1111"/>
        <end position="1120"/>
    </location>
</feature>
<dbReference type="AlphaFoldDB" id="A0A9W7G1M7"/>
<protein>
    <recommendedName>
        <fullName evidence="2">PX domain-containing protein</fullName>
    </recommendedName>
</protein>
<dbReference type="EMBL" id="BRYA01000016">
    <property type="protein sequence ID" value="GMI32223.1"/>
    <property type="molecule type" value="Genomic_DNA"/>
</dbReference>
<feature type="region of interest" description="Disordered" evidence="1">
    <location>
        <begin position="1143"/>
        <end position="1168"/>
    </location>
</feature>
<feature type="compositionally biased region" description="Polar residues" evidence="1">
    <location>
        <begin position="459"/>
        <end position="471"/>
    </location>
</feature>
<dbReference type="OrthoDB" id="273917at2759"/>
<feature type="compositionally biased region" description="Polar residues" evidence="1">
    <location>
        <begin position="331"/>
        <end position="347"/>
    </location>
</feature>
<feature type="compositionally biased region" description="Polar residues" evidence="1">
    <location>
        <begin position="421"/>
        <end position="431"/>
    </location>
</feature>
<evidence type="ECO:0000313" key="3">
    <source>
        <dbReference type="EMBL" id="GMI32223.1"/>
    </source>
</evidence>
<dbReference type="SUPFAM" id="SSF64268">
    <property type="entry name" value="PX domain"/>
    <property type="match status" value="1"/>
</dbReference>
<gene>
    <name evidence="3" type="ORF">TrCOL_g6771</name>
</gene>
<keyword evidence="4" id="KW-1185">Reference proteome</keyword>
<feature type="compositionally biased region" description="Polar residues" evidence="1">
    <location>
        <begin position="267"/>
        <end position="276"/>
    </location>
</feature>
<name>A0A9W7G1M7_9STRA</name>
<dbReference type="Gene3D" id="1.10.1410.10">
    <property type="match status" value="1"/>
</dbReference>
<dbReference type="Gene3D" id="3.30.1520.10">
    <property type="entry name" value="Phox-like domain"/>
    <property type="match status" value="1"/>
</dbReference>
<feature type="compositionally biased region" description="Basic residues" evidence="1">
    <location>
        <begin position="1072"/>
        <end position="1082"/>
    </location>
</feature>
<dbReference type="Proteomes" id="UP001165065">
    <property type="component" value="Unassembled WGS sequence"/>
</dbReference>
<dbReference type="SMART" id="SM00312">
    <property type="entry name" value="PX"/>
    <property type="match status" value="1"/>
</dbReference>
<feature type="region of interest" description="Disordered" evidence="1">
    <location>
        <begin position="775"/>
        <end position="814"/>
    </location>
</feature>
<dbReference type="PANTHER" id="PTHR45979:SF30">
    <property type="entry name" value="NUCLEOTIDYLTRANSFERASE"/>
    <property type="match status" value="1"/>
</dbReference>
<dbReference type="PROSITE" id="PS50195">
    <property type="entry name" value="PX"/>
    <property type="match status" value="1"/>
</dbReference>
<dbReference type="InterPro" id="IPR036871">
    <property type="entry name" value="PX_dom_sf"/>
</dbReference>
<feature type="region of interest" description="Disordered" evidence="1">
    <location>
        <begin position="409"/>
        <end position="509"/>
    </location>
</feature>
<feature type="compositionally biased region" description="Polar residues" evidence="1">
    <location>
        <begin position="775"/>
        <end position="789"/>
    </location>
</feature>
<dbReference type="Pfam" id="PF26180">
    <property type="entry name" value="PAP-OAS1"/>
    <property type="match status" value="1"/>
</dbReference>
<feature type="domain" description="PX" evidence="2">
    <location>
        <begin position="68"/>
        <end position="193"/>
    </location>
</feature>
<feature type="compositionally biased region" description="Gly residues" evidence="1">
    <location>
        <begin position="803"/>
        <end position="813"/>
    </location>
</feature>